<evidence type="ECO:0008006" key="3">
    <source>
        <dbReference type="Google" id="ProtNLM"/>
    </source>
</evidence>
<dbReference type="OrthoDB" id="9811476at2"/>
<sequence>MDVTGIDAAKAGWVAVSIKDGQFSWTVASSLDEIECGTRTYIDMPVGLEENTRRAVDRLLREELKPGRTSSVFNAPLRTALEQPDYHTANDYSKQHAGFGLSKQAWYLLPKIEQVRTHYQPGWVESHPEVCFARLTGHPARHSKRTVEGVTERIALLQRYACPAYWELNVRGVATDDWIDACLLAIAATLPAVYLPADCPVDITGFPLYAALPKKITFTETV</sequence>
<keyword evidence="2" id="KW-1185">Reference proteome</keyword>
<dbReference type="AlphaFoldDB" id="B1YKV3"/>
<dbReference type="HOGENOM" id="CLU_080977_1_0_9"/>
<proteinExistence type="predicted"/>
<organism evidence="1 2">
    <name type="scientific">Exiguobacterium sibiricum (strain DSM 17290 / CCUG 55495 / CIP 109462 / JCM 13490 / 255-15)</name>
    <dbReference type="NCBI Taxonomy" id="262543"/>
    <lineage>
        <taxon>Bacteria</taxon>
        <taxon>Bacillati</taxon>
        <taxon>Bacillota</taxon>
        <taxon>Bacilli</taxon>
        <taxon>Bacillales</taxon>
        <taxon>Bacillales Family XII. Incertae Sedis</taxon>
        <taxon>Exiguobacterium</taxon>
    </lineage>
</organism>
<name>B1YKV3_EXIS2</name>
<reference evidence="1 2" key="2">
    <citation type="journal article" date="2008" name="BMC Genomics">
        <title>Architecture of thermal adaptation in an Exiguobacterium sibiricum strain isolated from 3 million year old permafrost: a genome and transcriptome approach.</title>
        <authorList>
            <person name="Rodrigues D.F."/>
            <person name="Ivanova N."/>
            <person name="He Z."/>
            <person name="Huebner M."/>
            <person name="Zhou J."/>
            <person name="Tiedje J.M."/>
        </authorList>
    </citation>
    <scope>NUCLEOTIDE SEQUENCE [LARGE SCALE GENOMIC DNA]</scope>
    <source>
        <strain evidence="2">DSM 17290 / CIP 109462 / JCM 13490 / 255-15</strain>
    </source>
</reference>
<dbReference type="STRING" id="262543.Exig_2304"/>
<evidence type="ECO:0000313" key="2">
    <source>
        <dbReference type="Proteomes" id="UP000001681"/>
    </source>
</evidence>
<dbReference type="EMBL" id="CP001022">
    <property type="protein sequence ID" value="ACB61755.1"/>
    <property type="molecule type" value="Genomic_DNA"/>
</dbReference>
<dbReference type="Proteomes" id="UP000001681">
    <property type="component" value="Chromosome"/>
</dbReference>
<reference evidence="2" key="3">
    <citation type="submission" date="2008-04" db="EMBL/GenBank/DDBJ databases">
        <title>Complete sequence of chromosome of Exiguobacterium sibiricum 255-15.</title>
        <authorList>
            <consortium name="US DOE Joint Genome Institute"/>
            <person name="Copeland A."/>
            <person name="Lucas S."/>
            <person name="Lapidus A."/>
            <person name="Glavina del Rio T."/>
            <person name="Dalin E."/>
            <person name="Tice H."/>
            <person name="Bruce D."/>
            <person name="Goodwin L."/>
            <person name="Pitluck S."/>
            <person name="Kiss H."/>
            <person name="Chertkov O."/>
            <person name="Monk C."/>
            <person name="Brettin T."/>
            <person name="Detter J.C."/>
            <person name="Han C."/>
            <person name="Kuske C.R."/>
            <person name="Schmutz J."/>
            <person name="Larimer F."/>
            <person name="Land M."/>
            <person name="Hauser L."/>
            <person name="Kyrpides N."/>
            <person name="Mikhailova N."/>
            <person name="Vishnivetskaya T."/>
            <person name="Rodrigues D.F."/>
            <person name="Gilichinsky D."/>
            <person name="Tiedje J."/>
            <person name="Richardson P."/>
        </authorList>
    </citation>
    <scope>NUCLEOTIDE SEQUENCE [LARGE SCALE GENOMIC DNA]</scope>
    <source>
        <strain evidence="2">DSM 17290 / CIP 109462 / JCM 13490 / 255-15</strain>
    </source>
</reference>
<dbReference type="InterPro" id="IPR007362">
    <property type="entry name" value="DUF429"/>
</dbReference>
<dbReference type="eggNOG" id="COG4923">
    <property type="taxonomic scope" value="Bacteria"/>
</dbReference>
<dbReference type="RefSeq" id="WP_012371172.1">
    <property type="nucleotide sequence ID" value="NC_010556.1"/>
</dbReference>
<dbReference type="Pfam" id="PF04250">
    <property type="entry name" value="DUF429"/>
    <property type="match status" value="1"/>
</dbReference>
<dbReference type="KEGG" id="esi:Exig_2304"/>
<protein>
    <recommendedName>
        <fullName evidence="3">DUF429 domain-containing protein</fullName>
    </recommendedName>
</protein>
<gene>
    <name evidence="1" type="ordered locus">Exig_2304</name>
</gene>
<reference evidence="1 2" key="1">
    <citation type="journal article" date="2006" name="Extremophiles">
        <title>Characterization of Exiguobacterium isolates from the Siberian permafrost. Description of Exiguobacterium sibiricum sp. nov.</title>
        <authorList>
            <person name="Rodrigues D.F."/>
            <person name="Goris J."/>
            <person name="Vishnivetskaya T."/>
            <person name="Gilichinsky D."/>
            <person name="Thomashow M.F."/>
            <person name="Tiedje J.M."/>
        </authorList>
    </citation>
    <scope>NUCLEOTIDE SEQUENCE [LARGE SCALE GENOMIC DNA]</scope>
    <source>
        <strain evidence="2">DSM 17290 / CIP 109462 / JCM 13490 / 255-15</strain>
    </source>
</reference>
<evidence type="ECO:0000313" key="1">
    <source>
        <dbReference type="EMBL" id="ACB61755.1"/>
    </source>
</evidence>
<accession>B1YKV3</accession>